<evidence type="ECO:0000256" key="6">
    <source>
        <dbReference type="ARBA" id="ARBA00022475"/>
    </source>
</evidence>
<keyword evidence="5" id="KW-0813">Transport</keyword>
<dbReference type="GO" id="GO:0034257">
    <property type="term" value="F:nicotinamide riboside transmembrane transporter activity"/>
    <property type="evidence" value="ECO:0007669"/>
    <property type="project" value="InterPro"/>
</dbReference>
<reference key="1">
    <citation type="submission" date="2010-11" db="EMBL/GenBank/DDBJ databases">
        <title>The complete genome of Paludibacter propionicigenes DSM 17365.</title>
        <authorList>
            <consortium name="US DOE Joint Genome Institute (JGI-PGF)"/>
            <person name="Lucas S."/>
            <person name="Copeland A."/>
            <person name="Lapidus A."/>
            <person name="Bruce D."/>
            <person name="Goodwin L."/>
            <person name="Pitluck S."/>
            <person name="Kyrpides N."/>
            <person name="Mavromatis K."/>
            <person name="Ivanova N."/>
            <person name="Munk A.C."/>
            <person name="Brettin T."/>
            <person name="Detter J.C."/>
            <person name="Han C."/>
            <person name="Tapia R."/>
            <person name="Land M."/>
            <person name="Hauser L."/>
            <person name="Markowitz V."/>
            <person name="Cheng J.-F."/>
            <person name="Hugenholtz P."/>
            <person name="Woyke T."/>
            <person name="Wu D."/>
            <person name="Gronow S."/>
            <person name="Wellnitz S."/>
            <person name="Brambilla E."/>
            <person name="Klenk H.-P."/>
            <person name="Eisen J.A."/>
        </authorList>
    </citation>
    <scope>NUCLEOTIDE SEQUENCE</scope>
    <source>
        <strain>WB4</strain>
    </source>
</reference>
<comment type="similarity">
    <text evidence="3">Belongs to the nicotinamide ribonucleoside (NR) uptake permease (TC 4.B.1) family.</text>
</comment>
<sequence>MILDYIQKNWIEIVGAILSLIYLYLSINQKVSLWFFGIVSSVFYIVVFFQSKLYADMSLQFYYVVISVYGWINWKHGKSGNREELPTTKASGTLLIKISIATGFIYLVYYFVLAKFTDSTIPKVDSLVGALSVIGTWMLARKLLENWIVWIVVDGLCVGLYIYKELYPTTVLFAIYTAMSVIGYRQWKKSLAK</sequence>
<comment type="subcellular location">
    <subcellularLocation>
        <location evidence="2">Cell membrane</location>
        <topology evidence="2">Multi-pass membrane protein</topology>
    </subcellularLocation>
</comment>
<dbReference type="AlphaFoldDB" id="E4T733"/>
<keyword evidence="12" id="KW-1185">Reference proteome</keyword>
<organism evidence="11 12">
    <name type="scientific">Paludibacter propionicigenes (strain DSM 17365 / JCM 13257 / WB4)</name>
    <dbReference type="NCBI Taxonomy" id="694427"/>
    <lineage>
        <taxon>Bacteria</taxon>
        <taxon>Pseudomonadati</taxon>
        <taxon>Bacteroidota</taxon>
        <taxon>Bacteroidia</taxon>
        <taxon>Bacteroidales</taxon>
        <taxon>Paludibacteraceae</taxon>
        <taxon>Paludibacter</taxon>
    </lineage>
</organism>
<keyword evidence="8 10" id="KW-1133">Transmembrane helix</keyword>
<feature type="transmembrane region" description="Helical" evidence="10">
    <location>
        <begin position="94"/>
        <end position="112"/>
    </location>
</feature>
<dbReference type="GO" id="GO:0005886">
    <property type="term" value="C:plasma membrane"/>
    <property type="evidence" value="ECO:0007669"/>
    <property type="project" value="UniProtKB-SubCell"/>
</dbReference>
<evidence type="ECO:0000256" key="3">
    <source>
        <dbReference type="ARBA" id="ARBA00006669"/>
    </source>
</evidence>
<evidence type="ECO:0000256" key="9">
    <source>
        <dbReference type="ARBA" id="ARBA00023136"/>
    </source>
</evidence>
<evidence type="ECO:0000256" key="8">
    <source>
        <dbReference type="ARBA" id="ARBA00022989"/>
    </source>
</evidence>
<feature type="transmembrane region" description="Helical" evidence="10">
    <location>
        <begin position="147"/>
        <end position="163"/>
    </location>
</feature>
<dbReference type="Pfam" id="PF04973">
    <property type="entry name" value="NMN_transporter"/>
    <property type="match status" value="1"/>
</dbReference>
<dbReference type="STRING" id="694427.Palpr_2395"/>
<evidence type="ECO:0000313" key="12">
    <source>
        <dbReference type="Proteomes" id="UP000008718"/>
    </source>
</evidence>
<evidence type="ECO:0000256" key="7">
    <source>
        <dbReference type="ARBA" id="ARBA00022692"/>
    </source>
</evidence>
<dbReference type="HOGENOM" id="CLU_076589_2_0_10"/>
<evidence type="ECO:0000256" key="4">
    <source>
        <dbReference type="ARBA" id="ARBA00017522"/>
    </source>
</evidence>
<evidence type="ECO:0000256" key="10">
    <source>
        <dbReference type="SAM" id="Phobius"/>
    </source>
</evidence>
<evidence type="ECO:0000256" key="2">
    <source>
        <dbReference type="ARBA" id="ARBA00004651"/>
    </source>
</evidence>
<gene>
    <name evidence="11" type="ordered locus">Palpr_2395</name>
</gene>
<dbReference type="NCBIfam" id="TIGR01528">
    <property type="entry name" value="NMN_trans_PnuC"/>
    <property type="match status" value="1"/>
</dbReference>
<evidence type="ECO:0000256" key="5">
    <source>
        <dbReference type="ARBA" id="ARBA00022448"/>
    </source>
</evidence>
<dbReference type="KEGG" id="ppn:Palpr_2395"/>
<dbReference type="PANTHER" id="PTHR36122:SF2">
    <property type="entry name" value="NICOTINAMIDE RIBOSIDE TRANSPORTER PNUC"/>
    <property type="match status" value="1"/>
</dbReference>
<keyword evidence="6" id="KW-1003">Cell membrane</keyword>
<reference evidence="11 12" key="2">
    <citation type="journal article" date="2011" name="Stand. Genomic Sci.">
        <title>Complete genome sequence of Paludibacter propionicigenes type strain (WB4).</title>
        <authorList>
            <person name="Gronow S."/>
            <person name="Munk C."/>
            <person name="Lapidus A."/>
            <person name="Nolan M."/>
            <person name="Lucas S."/>
            <person name="Hammon N."/>
            <person name="Deshpande S."/>
            <person name="Cheng J.F."/>
            <person name="Tapia R."/>
            <person name="Han C."/>
            <person name="Goodwin L."/>
            <person name="Pitluck S."/>
            <person name="Liolios K."/>
            <person name="Ivanova N."/>
            <person name="Mavromatis K."/>
            <person name="Mikhailova N."/>
            <person name="Pati A."/>
            <person name="Chen A."/>
            <person name="Palaniappan K."/>
            <person name="Land M."/>
            <person name="Hauser L."/>
            <person name="Chang Y.J."/>
            <person name="Jeffries C.D."/>
            <person name="Brambilla E."/>
            <person name="Rohde M."/>
            <person name="Goker M."/>
            <person name="Detter J.C."/>
            <person name="Woyke T."/>
            <person name="Bristow J."/>
            <person name="Eisen J.A."/>
            <person name="Markowitz V."/>
            <person name="Hugenholtz P."/>
            <person name="Kyrpides N.C."/>
            <person name="Klenk H.P."/>
        </authorList>
    </citation>
    <scope>NUCLEOTIDE SEQUENCE [LARGE SCALE GENOMIC DNA]</scope>
    <source>
        <strain evidence="12">DSM 17365 / JCM 13257 / WB4</strain>
    </source>
</reference>
<protein>
    <recommendedName>
        <fullName evidence="4">Nicotinamide riboside transporter PnuC</fullName>
    </recommendedName>
</protein>
<keyword evidence="9 10" id="KW-0472">Membrane</keyword>
<dbReference type="InterPro" id="IPR006419">
    <property type="entry name" value="NMN_transpt_PnuC"/>
</dbReference>
<dbReference type="PANTHER" id="PTHR36122">
    <property type="entry name" value="NICOTINAMIDE RIBOSIDE TRANSPORTER PNUC"/>
    <property type="match status" value="1"/>
</dbReference>
<proteinExistence type="inferred from homology"/>
<evidence type="ECO:0000313" key="11">
    <source>
        <dbReference type="EMBL" id="ADQ80527.1"/>
    </source>
</evidence>
<accession>E4T733</accession>
<evidence type="ECO:0000256" key="1">
    <source>
        <dbReference type="ARBA" id="ARBA00002672"/>
    </source>
</evidence>
<dbReference type="Proteomes" id="UP000008718">
    <property type="component" value="Chromosome"/>
</dbReference>
<keyword evidence="7 10" id="KW-0812">Transmembrane</keyword>
<feature type="transmembrane region" description="Helical" evidence="10">
    <location>
        <begin position="169"/>
        <end position="187"/>
    </location>
</feature>
<dbReference type="eggNOG" id="COG3201">
    <property type="taxonomic scope" value="Bacteria"/>
</dbReference>
<feature type="transmembrane region" description="Helical" evidence="10">
    <location>
        <begin position="6"/>
        <end position="25"/>
    </location>
</feature>
<dbReference type="RefSeq" id="WP_013445896.1">
    <property type="nucleotide sequence ID" value="NC_014734.1"/>
</dbReference>
<name>E4T733_PALPW</name>
<comment type="function">
    <text evidence="1">Required for nicotinamide riboside transport across the inner membrane.</text>
</comment>
<dbReference type="EMBL" id="CP002345">
    <property type="protein sequence ID" value="ADQ80527.1"/>
    <property type="molecule type" value="Genomic_DNA"/>
</dbReference>
<dbReference type="OrthoDB" id="9791248at2"/>
<feature type="transmembrane region" description="Helical" evidence="10">
    <location>
        <begin position="32"/>
        <end position="51"/>
    </location>
</feature>